<dbReference type="EMBL" id="CAJVQA010008108">
    <property type="protein sequence ID" value="CAG8666566.1"/>
    <property type="molecule type" value="Genomic_DNA"/>
</dbReference>
<keyword evidence="1" id="KW-0732">Signal</keyword>
<feature type="chain" id="PRO_5040377343" evidence="1">
    <location>
        <begin position="29"/>
        <end position="70"/>
    </location>
</feature>
<accession>A0A9N9E6Y0</accession>
<comment type="caution">
    <text evidence="2">The sequence shown here is derived from an EMBL/GenBank/DDBJ whole genome shotgun (WGS) entry which is preliminary data.</text>
</comment>
<protein>
    <submittedName>
        <fullName evidence="2">16722_t:CDS:1</fullName>
    </submittedName>
</protein>
<evidence type="ECO:0000313" key="3">
    <source>
        <dbReference type="Proteomes" id="UP000789759"/>
    </source>
</evidence>
<evidence type="ECO:0000256" key="1">
    <source>
        <dbReference type="SAM" id="SignalP"/>
    </source>
</evidence>
<organism evidence="2 3">
    <name type="scientific">Cetraspora pellucida</name>
    <dbReference type="NCBI Taxonomy" id="1433469"/>
    <lineage>
        <taxon>Eukaryota</taxon>
        <taxon>Fungi</taxon>
        <taxon>Fungi incertae sedis</taxon>
        <taxon>Mucoromycota</taxon>
        <taxon>Glomeromycotina</taxon>
        <taxon>Glomeromycetes</taxon>
        <taxon>Diversisporales</taxon>
        <taxon>Gigasporaceae</taxon>
        <taxon>Cetraspora</taxon>
    </lineage>
</organism>
<evidence type="ECO:0000313" key="2">
    <source>
        <dbReference type="EMBL" id="CAG8666566.1"/>
    </source>
</evidence>
<feature type="signal peptide" evidence="1">
    <location>
        <begin position="1"/>
        <end position="28"/>
    </location>
</feature>
<sequence length="70" mass="8124">MMLLFLHYFSHLHLCVLLKVVLIHLQLSDKTVWLKYLQPFSSGSANNSVNYNLIQLKVQIDGAKSFLYDI</sequence>
<gene>
    <name evidence="2" type="ORF">CPELLU_LOCUS10055</name>
</gene>
<reference evidence="2" key="1">
    <citation type="submission" date="2021-06" db="EMBL/GenBank/DDBJ databases">
        <authorList>
            <person name="Kallberg Y."/>
            <person name="Tangrot J."/>
            <person name="Rosling A."/>
        </authorList>
    </citation>
    <scope>NUCLEOTIDE SEQUENCE</scope>
    <source>
        <strain evidence="2">FL966</strain>
    </source>
</reference>
<proteinExistence type="predicted"/>
<dbReference type="AlphaFoldDB" id="A0A9N9E6Y0"/>
<keyword evidence="3" id="KW-1185">Reference proteome</keyword>
<name>A0A9N9E6Y0_9GLOM</name>
<dbReference type="Proteomes" id="UP000789759">
    <property type="component" value="Unassembled WGS sequence"/>
</dbReference>